<name>I1BST9_RHIO9</name>
<organism evidence="1 2">
    <name type="scientific">Rhizopus delemar (strain RA 99-880 / ATCC MYA-4621 / FGSC 9543 / NRRL 43880)</name>
    <name type="common">Mucormycosis agent</name>
    <name type="synonym">Rhizopus arrhizus var. delemar</name>
    <dbReference type="NCBI Taxonomy" id="246409"/>
    <lineage>
        <taxon>Eukaryota</taxon>
        <taxon>Fungi</taxon>
        <taxon>Fungi incertae sedis</taxon>
        <taxon>Mucoromycota</taxon>
        <taxon>Mucoromycotina</taxon>
        <taxon>Mucoromycetes</taxon>
        <taxon>Mucorales</taxon>
        <taxon>Mucorineae</taxon>
        <taxon>Rhizopodaceae</taxon>
        <taxon>Rhizopus</taxon>
    </lineage>
</organism>
<evidence type="ECO:0000313" key="2">
    <source>
        <dbReference type="Proteomes" id="UP000009138"/>
    </source>
</evidence>
<evidence type="ECO:0000313" key="1">
    <source>
        <dbReference type="EMBL" id="EIE79269.1"/>
    </source>
</evidence>
<reference evidence="1 2" key="1">
    <citation type="journal article" date="2009" name="PLoS Genet.">
        <title>Genomic analysis of the basal lineage fungus Rhizopus oryzae reveals a whole-genome duplication.</title>
        <authorList>
            <person name="Ma L.-J."/>
            <person name="Ibrahim A.S."/>
            <person name="Skory C."/>
            <person name="Grabherr M.G."/>
            <person name="Burger G."/>
            <person name="Butler M."/>
            <person name="Elias M."/>
            <person name="Idnurm A."/>
            <person name="Lang B.F."/>
            <person name="Sone T."/>
            <person name="Abe A."/>
            <person name="Calvo S.E."/>
            <person name="Corrochano L.M."/>
            <person name="Engels R."/>
            <person name="Fu J."/>
            <person name="Hansberg W."/>
            <person name="Kim J.-M."/>
            <person name="Kodira C.D."/>
            <person name="Koehrsen M.J."/>
            <person name="Liu B."/>
            <person name="Miranda-Saavedra D."/>
            <person name="O'Leary S."/>
            <person name="Ortiz-Castellanos L."/>
            <person name="Poulter R."/>
            <person name="Rodriguez-Romero J."/>
            <person name="Ruiz-Herrera J."/>
            <person name="Shen Y.-Q."/>
            <person name="Zeng Q."/>
            <person name="Galagan J."/>
            <person name="Birren B.W."/>
            <person name="Cuomo C.A."/>
            <person name="Wickes B.L."/>
        </authorList>
    </citation>
    <scope>NUCLEOTIDE SEQUENCE [LARGE SCALE GENOMIC DNA]</scope>
    <source>
        <strain evidence="2">RA 99-880 / ATCC MYA-4621 / FGSC 9543 / NRRL 43880</strain>
    </source>
</reference>
<dbReference type="GeneID" id="93610945"/>
<dbReference type="InParanoid" id="I1BST9"/>
<protein>
    <submittedName>
        <fullName evidence="1">Uncharacterized protein</fullName>
    </submittedName>
</protein>
<dbReference type="VEuPathDB" id="FungiDB:RO3G_03974"/>
<dbReference type="Proteomes" id="UP000009138">
    <property type="component" value="Unassembled WGS sequence"/>
</dbReference>
<dbReference type="AlphaFoldDB" id="I1BST9"/>
<sequence>MALINNALLSGSYHQIVVFPLFRMNTAQYMFDFLTSSESNVHSSVYLICINTFSEFNRPLFFKHALHNHVAYLQ</sequence>
<accession>I1BST9</accession>
<dbReference type="EMBL" id="CH476733">
    <property type="protein sequence ID" value="EIE79269.1"/>
    <property type="molecule type" value="Genomic_DNA"/>
</dbReference>
<proteinExistence type="predicted"/>
<keyword evidence="2" id="KW-1185">Reference proteome</keyword>
<gene>
    <name evidence="1" type="ORF">RO3G_03974</name>
</gene>
<dbReference type="RefSeq" id="XP_067514665.1">
    <property type="nucleotide sequence ID" value="XM_067658564.1"/>
</dbReference>